<organism evidence="9 10">
    <name type="scientific">Madurella mycetomatis</name>
    <dbReference type="NCBI Taxonomy" id="100816"/>
    <lineage>
        <taxon>Eukaryota</taxon>
        <taxon>Fungi</taxon>
        <taxon>Dikarya</taxon>
        <taxon>Ascomycota</taxon>
        <taxon>Pezizomycotina</taxon>
        <taxon>Sordariomycetes</taxon>
        <taxon>Sordariomycetidae</taxon>
        <taxon>Sordariales</taxon>
        <taxon>Sordariales incertae sedis</taxon>
        <taxon>Madurella</taxon>
    </lineage>
</organism>
<dbReference type="PANTHER" id="PTHR33048:SF47">
    <property type="entry name" value="INTEGRAL MEMBRANE PROTEIN-RELATED"/>
    <property type="match status" value="1"/>
</dbReference>
<evidence type="ECO:0000256" key="4">
    <source>
        <dbReference type="ARBA" id="ARBA00023136"/>
    </source>
</evidence>
<evidence type="ECO:0000256" key="2">
    <source>
        <dbReference type="ARBA" id="ARBA00022692"/>
    </source>
</evidence>
<keyword evidence="3 7" id="KW-1133">Transmembrane helix</keyword>
<feature type="region of interest" description="Disordered" evidence="6">
    <location>
        <begin position="332"/>
        <end position="388"/>
    </location>
</feature>
<evidence type="ECO:0000313" key="9">
    <source>
        <dbReference type="EMBL" id="KXX82638.1"/>
    </source>
</evidence>
<evidence type="ECO:0000256" key="3">
    <source>
        <dbReference type="ARBA" id="ARBA00022989"/>
    </source>
</evidence>
<keyword evidence="10" id="KW-1185">Reference proteome</keyword>
<feature type="transmembrane region" description="Helical" evidence="7">
    <location>
        <begin position="183"/>
        <end position="200"/>
    </location>
</feature>
<dbReference type="OrthoDB" id="3648173at2759"/>
<keyword evidence="2 7" id="KW-0812">Transmembrane</keyword>
<feature type="transmembrane region" description="Helical" evidence="7">
    <location>
        <begin position="22"/>
        <end position="43"/>
    </location>
</feature>
<gene>
    <name evidence="9" type="ORF">MMYC01_201080</name>
</gene>
<feature type="transmembrane region" description="Helical" evidence="7">
    <location>
        <begin position="136"/>
        <end position="163"/>
    </location>
</feature>
<comment type="similarity">
    <text evidence="5">Belongs to the SAT4 family.</text>
</comment>
<feature type="domain" description="Rhodopsin" evidence="8">
    <location>
        <begin position="39"/>
        <end position="280"/>
    </location>
</feature>
<protein>
    <recommendedName>
        <fullName evidence="8">Rhodopsin domain-containing protein</fullName>
    </recommendedName>
</protein>
<evidence type="ECO:0000256" key="1">
    <source>
        <dbReference type="ARBA" id="ARBA00004141"/>
    </source>
</evidence>
<reference evidence="9 10" key="1">
    <citation type="journal article" date="2016" name="Genome Announc.">
        <title>Genome Sequence of Madurella mycetomatis mm55, Isolated from a Human Mycetoma Case in Sudan.</title>
        <authorList>
            <person name="Smit S."/>
            <person name="Derks M.F."/>
            <person name="Bervoets S."/>
            <person name="Fahal A."/>
            <person name="van Leeuwen W."/>
            <person name="van Belkum A."/>
            <person name="van de Sande W.W."/>
        </authorList>
    </citation>
    <scope>NUCLEOTIDE SEQUENCE [LARGE SCALE GENOMIC DNA]</scope>
    <source>
        <strain evidence="10">mm55</strain>
    </source>
</reference>
<evidence type="ECO:0000259" key="8">
    <source>
        <dbReference type="Pfam" id="PF20684"/>
    </source>
</evidence>
<feature type="compositionally biased region" description="Basic and acidic residues" evidence="6">
    <location>
        <begin position="348"/>
        <end position="359"/>
    </location>
</feature>
<evidence type="ECO:0000256" key="7">
    <source>
        <dbReference type="SAM" id="Phobius"/>
    </source>
</evidence>
<comment type="caution">
    <text evidence="9">The sequence shown here is derived from an EMBL/GenBank/DDBJ whole genome shotgun (WGS) entry which is preliminary data.</text>
</comment>
<proteinExistence type="inferred from homology"/>
<dbReference type="InterPro" id="IPR052337">
    <property type="entry name" value="SAT4-like"/>
</dbReference>
<name>A0A175WFT8_9PEZI</name>
<dbReference type="EMBL" id="LCTW02000010">
    <property type="protein sequence ID" value="KXX82638.1"/>
    <property type="molecule type" value="Genomic_DNA"/>
</dbReference>
<dbReference type="Proteomes" id="UP000078237">
    <property type="component" value="Unassembled WGS sequence"/>
</dbReference>
<sequence>MTTTTALPRPPPEPDVFYGQPIVPVAVFTIVLSTVFVGMRFWSRAVILRSVLLDDWLLFLAWIFAVATSACNIVQMEFGLGRQFGAVFREAIINYLKMGVALNIIYALALTFVKLSILCLYLRAINYGYIRLATKIILGIVLITHAWIIASLFTVCVPLDAYWDRSRERSYCHHFSVYWSHSGINISTDFLIFSLPLTVLHKLRIPRRQKIALYLVFMLAFFALWCSTSVCVVSLVRTFLFLNGVAIADKGTVVIACWTMVEVNVAVTCACLTTIKPLIGRLFPSMLSPPPSPGAEDVDGIETIGRAGRRRRRRDPLESDLTTTTIMTVITTSERGPEQSSTTVAELKTVERSEARAARGDIGAAPAEPSDAVHPQRSDEPRPRRELI</sequence>
<feature type="transmembrane region" description="Helical" evidence="7">
    <location>
        <begin position="212"/>
        <end position="240"/>
    </location>
</feature>
<evidence type="ECO:0000256" key="6">
    <source>
        <dbReference type="SAM" id="MobiDB-lite"/>
    </source>
</evidence>
<evidence type="ECO:0000313" key="10">
    <source>
        <dbReference type="Proteomes" id="UP000078237"/>
    </source>
</evidence>
<comment type="subcellular location">
    <subcellularLocation>
        <location evidence="1">Membrane</location>
        <topology evidence="1">Multi-pass membrane protein</topology>
    </subcellularLocation>
</comment>
<dbReference type="GO" id="GO:0016020">
    <property type="term" value="C:membrane"/>
    <property type="evidence" value="ECO:0007669"/>
    <property type="project" value="UniProtKB-SubCell"/>
</dbReference>
<dbReference type="InterPro" id="IPR049326">
    <property type="entry name" value="Rhodopsin_dom_fungi"/>
</dbReference>
<feature type="compositionally biased region" description="Basic and acidic residues" evidence="6">
    <location>
        <begin position="374"/>
        <end position="388"/>
    </location>
</feature>
<dbReference type="PANTHER" id="PTHR33048">
    <property type="entry name" value="PTH11-LIKE INTEGRAL MEMBRANE PROTEIN (AFU_ORTHOLOGUE AFUA_5G11245)"/>
    <property type="match status" value="1"/>
</dbReference>
<feature type="transmembrane region" description="Helical" evidence="7">
    <location>
        <begin position="104"/>
        <end position="124"/>
    </location>
</feature>
<dbReference type="Pfam" id="PF20684">
    <property type="entry name" value="Fung_rhodopsin"/>
    <property type="match status" value="1"/>
</dbReference>
<dbReference type="VEuPathDB" id="FungiDB:MMYC01_201080"/>
<accession>A0A175WFT8</accession>
<keyword evidence="4 7" id="KW-0472">Membrane</keyword>
<evidence type="ECO:0000256" key="5">
    <source>
        <dbReference type="ARBA" id="ARBA00038359"/>
    </source>
</evidence>
<feature type="transmembrane region" description="Helical" evidence="7">
    <location>
        <begin position="55"/>
        <end position="75"/>
    </location>
</feature>
<dbReference type="AlphaFoldDB" id="A0A175WFT8"/>